<dbReference type="Pfam" id="PF00361">
    <property type="entry name" value="Proton_antipo_M"/>
    <property type="match status" value="1"/>
</dbReference>
<dbReference type="NCBIfam" id="NF005141">
    <property type="entry name" value="PRK06590.1"/>
    <property type="match status" value="1"/>
</dbReference>
<evidence type="ECO:0000259" key="8">
    <source>
        <dbReference type="Pfam" id="PF00361"/>
    </source>
</evidence>
<feature type="transmembrane region" description="Helical" evidence="7">
    <location>
        <begin position="31"/>
        <end position="53"/>
    </location>
</feature>
<dbReference type="PRINTS" id="PR01434">
    <property type="entry name" value="NADHDHGNASE5"/>
</dbReference>
<feature type="transmembrane region" description="Helical" evidence="7">
    <location>
        <begin position="81"/>
        <end position="100"/>
    </location>
</feature>
<dbReference type="InterPro" id="IPR018393">
    <property type="entry name" value="NADHpl_OxRdtase_5_subgr"/>
</dbReference>
<feature type="transmembrane region" description="Helical" evidence="7">
    <location>
        <begin position="275"/>
        <end position="296"/>
    </location>
</feature>
<dbReference type="PANTHER" id="PTHR42829:SF2">
    <property type="entry name" value="NADH-UBIQUINONE OXIDOREDUCTASE CHAIN 5"/>
    <property type="match status" value="1"/>
</dbReference>
<keyword evidence="11" id="KW-1185">Reference proteome</keyword>
<feature type="transmembrane region" description="Helical" evidence="7">
    <location>
        <begin position="335"/>
        <end position="352"/>
    </location>
</feature>
<keyword evidence="5 7" id="KW-0472">Membrane</keyword>
<feature type="transmembrane region" description="Helical" evidence="7">
    <location>
        <begin position="245"/>
        <end position="269"/>
    </location>
</feature>
<comment type="caution">
    <text evidence="10">The sequence shown here is derived from an EMBL/GenBank/DDBJ whole genome shotgun (WGS) entry which is preliminary data.</text>
</comment>
<dbReference type="InterPro" id="IPR003945">
    <property type="entry name" value="NU5C-like"/>
</dbReference>
<feature type="domain" description="NADH-Ubiquinone oxidoreductase (complex I) chain 5 N-terminal" evidence="9">
    <location>
        <begin position="64"/>
        <end position="114"/>
    </location>
</feature>
<dbReference type="EMBL" id="JAVDWA010000003">
    <property type="protein sequence ID" value="MDR7073501.1"/>
    <property type="molecule type" value="Genomic_DNA"/>
</dbReference>
<comment type="similarity">
    <text evidence="2">Belongs to the CPA3 antiporters (TC 2.A.63) subunit A family.</text>
</comment>
<evidence type="ECO:0000256" key="3">
    <source>
        <dbReference type="ARBA" id="ARBA00022692"/>
    </source>
</evidence>
<evidence type="ECO:0000256" key="1">
    <source>
        <dbReference type="ARBA" id="ARBA00004651"/>
    </source>
</evidence>
<feature type="transmembrane region" description="Helical" evidence="7">
    <location>
        <begin position="6"/>
        <end position="22"/>
    </location>
</feature>
<feature type="transmembrane region" description="Helical" evidence="7">
    <location>
        <begin position="112"/>
        <end position="130"/>
    </location>
</feature>
<feature type="transmembrane region" description="Helical" evidence="7">
    <location>
        <begin position="603"/>
        <end position="625"/>
    </location>
</feature>
<feature type="domain" description="NADH:quinone oxidoreductase/Mrp antiporter transmembrane" evidence="8">
    <location>
        <begin position="130"/>
        <end position="419"/>
    </location>
</feature>
<feature type="transmembrane region" description="Helical" evidence="7">
    <location>
        <begin position="206"/>
        <end position="224"/>
    </location>
</feature>
<feature type="transmembrane region" description="Helical" evidence="7">
    <location>
        <begin position="373"/>
        <end position="392"/>
    </location>
</feature>
<dbReference type="RefSeq" id="WP_310258984.1">
    <property type="nucleotide sequence ID" value="NZ_JAVDWA010000003.1"/>
</dbReference>
<comment type="subcellular location">
    <subcellularLocation>
        <location evidence="1">Cell membrane</location>
        <topology evidence="1">Multi-pass membrane protein</topology>
    </subcellularLocation>
    <subcellularLocation>
        <location evidence="6">Membrane</location>
        <topology evidence="6">Multi-pass membrane protein</topology>
    </subcellularLocation>
</comment>
<organism evidence="10 11">
    <name type="scientific">Fictibacillus barbaricus</name>
    <dbReference type="NCBI Taxonomy" id="182136"/>
    <lineage>
        <taxon>Bacteria</taxon>
        <taxon>Bacillati</taxon>
        <taxon>Bacillota</taxon>
        <taxon>Bacilli</taxon>
        <taxon>Bacillales</taxon>
        <taxon>Fictibacillaceae</taxon>
        <taxon>Fictibacillus</taxon>
    </lineage>
</organism>
<proteinExistence type="inferred from homology"/>
<reference evidence="10 11" key="1">
    <citation type="submission" date="2023-07" db="EMBL/GenBank/DDBJ databases">
        <title>Sorghum-associated microbial communities from plants grown in Nebraska, USA.</title>
        <authorList>
            <person name="Schachtman D."/>
        </authorList>
    </citation>
    <scope>NUCLEOTIDE SEQUENCE [LARGE SCALE GENOMIC DNA]</scope>
    <source>
        <strain evidence="10 11">BE211</strain>
    </source>
</reference>
<accession>A0ABU1U2A9</accession>
<feature type="transmembrane region" description="Helical" evidence="7">
    <location>
        <begin position="168"/>
        <end position="186"/>
    </location>
</feature>
<feature type="transmembrane region" description="Helical" evidence="7">
    <location>
        <begin position="136"/>
        <end position="156"/>
    </location>
</feature>
<evidence type="ECO:0000256" key="4">
    <source>
        <dbReference type="ARBA" id="ARBA00022989"/>
    </source>
</evidence>
<evidence type="ECO:0000313" key="10">
    <source>
        <dbReference type="EMBL" id="MDR7073501.1"/>
    </source>
</evidence>
<keyword evidence="4 7" id="KW-1133">Transmembrane helix</keyword>
<dbReference type="Proteomes" id="UP001258181">
    <property type="component" value="Unassembled WGS sequence"/>
</dbReference>
<evidence type="ECO:0000256" key="6">
    <source>
        <dbReference type="RuleBase" id="RU000320"/>
    </source>
</evidence>
<dbReference type="Gene3D" id="1.20.5.2700">
    <property type="match status" value="1"/>
</dbReference>
<evidence type="ECO:0000256" key="5">
    <source>
        <dbReference type="ARBA" id="ARBA00023136"/>
    </source>
</evidence>
<dbReference type="InterPro" id="IPR001516">
    <property type="entry name" value="Proton_antipo_N"/>
</dbReference>
<feature type="transmembrane region" description="Helical" evidence="7">
    <location>
        <begin position="452"/>
        <end position="470"/>
    </location>
</feature>
<name>A0ABU1U2A9_9BACL</name>
<evidence type="ECO:0000256" key="2">
    <source>
        <dbReference type="ARBA" id="ARBA00008483"/>
    </source>
</evidence>
<dbReference type="Pfam" id="PF00662">
    <property type="entry name" value="Proton_antipo_N"/>
    <property type="match status" value="1"/>
</dbReference>
<dbReference type="PRINTS" id="PR01435">
    <property type="entry name" value="NPOXDRDTASE5"/>
</dbReference>
<feature type="transmembrane region" description="Helical" evidence="7">
    <location>
        <begin position="499"/>
        <end position="520"/>
    </location>
</feature>
<evidence type="ECO:0000259" key="9">
    <source>
        <dbReference type="Pfam" id="PF00662"/>
    </source>
</evidence>
<gene>
    <name evidence="10" type="ORF">J2X07_002487</name>
</gene>
<feature type="transmembrane region" description="Helical" evidence="7">
    <location>
        <begin position="407"/>
        <end position="431"/>
    </location>
</feature>
<evidence type="ECO:0000313" key="11">
    <source>
        <dbReference type="Proteomes" id="UP001258181"/>
    </source>
</evidence>
<keyword evidence="3 6" id="KW-0812">Transmembrane</keyword>
<dbReference type="NCBIfam" id="TIGR01974">
    <property type="entry name" value="NDH_I_L"/>
    <property type="match status" value="1"/>
</dbReference>
<dbReference type="InterPro" id="IPR001750">
    <property type="entry name" value="ND/Mrp_TM"/>
</dbReference>
<dbReference type="PANTHER" id="PTHR42829">
    <property type="entry name" value="NADH-UBIQUINONE OXIDOREDUCTASE CHAIN 5"/>
    <property type="match status" value="1"/>
</dbReference>
<sequence length="626" mass="68586">MLQMSWLIPLFPLLSFILLLLFRKSVKESTAWIGVLLTWLSLVLSIGVFLAVWHGGGIKVEGTWFQLGKKMITMGYEVNPLNALMLVIVSLVSFLVHIYSKGYMHGDERFPVFFAYLGLFSFAMLGLVLSPNLLQLYMFWELVGLGSFLLIGFYYFKPEAKAAAKKAFIMTRIGDVGLFIGMVLLFWQAGSFEYDEIFASIKNGEIAQNMLTLTAVCIFVGAVGKSGQLPLHTWLPDAMEGPTPVSALIHAATMVAAGVYLVATMYPLFQASHTALTIVAVVGGVTAIFAASVGLMQKDIKRVLAYSTVSQLGYMMLSLGASGYVAGVFHLTTHAFFKALLFLAAGSVIHAVHTQNIEEMGGLWKKLKLTGPLFLIGALAISGVPLLSGFFSKDEILASTYADGKYGLFWLAVIAAFMTAFYMFRLFFLVFTGEPRSTEHSNVKNVHESPSVMTFPMIVLGLLAIVAGYVNTSWFGTFLTDYLAQGPVDLSHAEHHTPVWIPFVATGVALLGILLAYLIYQKKTISRDWLTRVLPSLSDAVYNKWYVDEGYDQTVVKGTRGLSKLGVLFDRYVVEGLVSAVTASVRSLSKFGSRMQDGQVQSYGTFAIFGIVLLLLIVALTGGYFS</sequence>
<feature type="transmembrane region" description="Helical" evidence="7">
    <location>
        <begin position="303"/>
        <end position="329"/>
    </location>
</feature>
<evidence type="ECO:0000256" key="7">
    <source>
        <dbReference type="SAM" id="Phobius"/>
    </source>
</evidence>
<protein>
    <submittedName>
        <fullName evidence="10">NADH-quinone oxidoreductase subunit L</fullName>
    </submittedName>
</protein>